<keyword evidence="2" id="KW-1185">Reference proteome</keyword>
<dbReference type="Proteomes" id="UP000821865">
    <property type="component" value="Chromosome 2"/>
</dbReference>
<proteinExistence type="predicted"/>
<comment type="caution">
    <text evidence="1">The sequence shown here is derived from an EMBL/GenBank/DDBJ whole genome shotgun (WGS) entry which is preliminary data.</text>
</comment>
<protein>
    <submittedName>
        <fullName evidence="1">Uncharacterized protein</fullName>
    </submittedName>
</protein>
<evidence type="ECO:0000313" key="1">
    <source>
        <dbReference type="EMBL" id="KAH7964818.1"/>
    </source>
</evidence>
<reference evidence="1" key="1">
    <citation type="submission" date="2020-05" db="EMBL/GenBank/DDBJ databases">
        <title>Large-scale comparative analyses of tick genomes elucidate their genetic diversity and vector capacities.</title>
        <authorList>
            <person name="Jia N."/>
            <person name="Wang J."/>
            <person name="Shi W."/>
            <person name="Du L."/>
            <person name="Sun Y."/>
            <person name="Zhan W."/>
            <person name="Jiang J."/>
            <person name="Wang Q."/>
            <person name="Zhang B."/>
            <person name="Ji P."/>
            <person name="Sakyi L.B."/>
            <person name="Cui X."/>
            <person name="Yuan T."/>
            <person name="Jiang B."/>
            <person name="Yang W."/>
            <person name="Lam T.T.-Y."/>
            <person name="Chang Q."/>
            <person name="Ding S."/>
            <person name="Wang X."/>
            <person name="Zhu J."/>
            <person name="Ruan X."/>
            <person name="Zhao L."/>
            <person name="Wei J."/>
            <person name="Que T."/>
            <person name="Du C."/>
            <person name="Cheng J."/>
            <person name="Dai P."/>
            <person name="Han X."/>
            <person name="Huang E."/>
            <person name="Gao Y."/>
            <person name="Liu J."/>
            <person name="Shao H."/>
            <person name="Ye R."/>
            <person name="Li L."/>
            <person name="Wei W."/>
            <person name="Wang X."/>
            <person name="Wang C."/>
            <person name="Yang T."/>
            <person name="Huo Q."/>
            <person name="Li W."/>
            <person name="Guo W."/>
            <person name="Chen H."/>
            <person name="Zhou L."/>
            <person name="Ni X."/>
            <person name="Tian J."/>
            <person name="Zhou Y."/>
            <person name="Sheng Y."/>
            <person name="Liu T."/>
            <person name="Pan Y."/>
            <person name="Xia L."/>
            <person name="Li J."/>
            <person name="Zhao F."/>
            <person name="Cao W."/>
        </authorList>
    </citation>
    <scope>NUCLEOTIDE SEQUENCE</scope>
    <source>
        <strain evidence="1">Dsil-2018</strain>
    </source>
</reference>
<dbReference type="EMBL" id="CM023471">
    <property type="protein sequence ID" value="KAH7964818.1"/>
    <property type="molecule type" value="Genomic_DNA"/>
</dbReference>
<organism evidence="1 2">
    <name type="scientific">Dermacentor silvarum</name>
    <name type="common">Tick</name>
    <dbReference type="NCBI Taxonomy" id="543639"/>
    <lineage>
        <taxon>Eukaryota</taxon>
        <taxon>Metazoa</taxon>
        <taxon>Ecdysozoa</taxon>
        <taxon>Arthropoda</taxon>
        <taxon>Chelicerata</taxon>
        <taxon>Arachnida</taxon>
        <taxon>Acari</taxon>
        <taxon>Parasitiformes</taxon>
        <taxon>Ixodida</taxon>
        <taxon>Ixodoidea</taxon>
        <taxon>Ixodidae</taxon>
        <taxon>Rhipicephalinae</taxon>
        <taxon>Dermacentor</taxon>
    </lineage>
</organism>
<gene>
    <name evidence="1" type="ORF">HPB49_001552</name>
</gene>
<sequence length="611" mass="68035">MPGGKQSTTPSRRQQGFALCAYSVSVALGTALLLRFLVPKFSLLAERAPADASAFVGATDACCPELQRDLAATVDESVDPCVDFVRYACGDIGKKIRQRDYEDSWFHGKLWLPALTGAAQDDASVLLRQVYLSCARNDFGSKRAFADAGTALRDALNLRSTDALSIPALIVKITASFRIDLFVRVRFVQARTAPSCNIDVSRKAASDIDRQAFEYQGDTARVFELRDSPLNLTPIHLDVLDVMRDAPSDWNQLVTTLKEGDDTDELAVNASSHVGGQMLWRAALALHGLWQPRMQISIDEALLLQRLMQLFMVKWKDMSVIYIFHLSTWSLVSHAMGDRYTLAFPGQWQDSCSRELRQYHYLWAAAAAYRKSSGASDLVIASFIDALLDEVQRESAKLFPDVSLSVKRALNFVIPAELFPQDWSVPNATDSYWANRLMIIGKPPPTTFFVNPTMYANIRDDVGDRFIVNDALFGVDLATWVWAFVLNNVTSQRSANAEEFLSCLENTIKHRTTRQAALFLAIRSILKIRTAVDWDALTLSIGNLKPFSSSKLFYVAFLNQGVCKKALSGLEIETNVRGYADVLRHVANFQNTFKCPPAGVNSEYCFSGEHS</sequence>
<accession>A0ACB8D9Y1</accession>
<name>A0ACB8D9Y1_DERSI</name>
<evidence type="ECO:0000313" key="2">
    <source>
        <dbReference type="Proteomes" id="UP000821865"/>
    </source>
</evidence>